<evidence type="ECO:0000313" key="8">
    <source>
        <dbReference type="Proteomes" id="UP000751190"/>
    </source>
</evidence>
<organism evidence="7 8">
    <name type="scientific">Diacronema lutheri</name>
    <name type="common">Unicellular marine alga</name>
    <name type="synonym">Monochrysis lutheri</name>
    <dbReference type="NCBI Taxonomy" id="2081491"/>
    <lineage>
        <taxon>Eukaryota</taxon>
        <taxon>Haptista</taxon>
        <taxon>Haptophyta</taxon>
        <taxon>Pavlovophyceae</taxon>
        <taxon>Pavlovales</taxon>
        <taxon>Pavlovaceae</taxon>
        <taxon>Diacronema</taxon>
    </lineage>
</organism>
<dbReference type="SUPFAM" id="SSF144091">
    <property type="entry name" value="Rhomboid-like"/>
    <property type="match status" value="1"/>
</dbReference>
<keyword evidence="8" id="KW-1185">Reference proteome</keyword>
<evidence type="ECO:0000256" key="1">
    <source>
        <dbReference type="ARBA" id="ARBA00004141"/>
    </source>
</evidence>
<dbReference type="InterPro" id="IPR022764">
    <property type="entry name" value="Peptidase_S54_rhomboid_dom"/>
</dbReference>
<dbReference type="Pfam" id="PF01694">
    <property type="entry name" value="Rhomboid"/>
    <property type="match status" value="1"/>
</dbReference>
<proteinExistence type="predicted"/>
<gene>
    <name evidence="7" type="ORF">KFE25_004991</name>
</gene>
<evidence type="ECO:0000256" key="2">
    <source>
        <dbReference type="ARBA" id="ARBA00022692"/>
    </source>
</evidence>
<feature type="region of interest" description="Disordered" evidence="5">
    <location>
        <begin position="419"/>
        <end position="464"/>
    </location>
</feature>
<feature type="domain" description="Peptidase S54 rhomboid" evidence="6">
    <location>
        <begin position="593"/>
        <end position="731"/>
    </location>
</feature>
<dbReference type="PANTHER" id="PTHR43731">
    <property type="entry name" value="RHOMBOID PROTEASE"/>
    <property type="match status" value="1"/>
</dbReference>
<name>A0A8J5XQ94_DIALT</name>
<dbReference type="GO" id="GO:0016020">
    <property type="term" value="C:membrane"/>
    <property type="evidence" value="ECO:0007669"/>
    <property type="project" value="UniProtKB-SubCell"/>
</dbReference>
<evidence type="ECO:0000256" key="5">
    <source>
        <dbReference type="SAM" id="MobiDB-lite"/>
    </source>
</evidence>
<protein>
    <recommendedName>
        <fullName evidence="6">Peptidase S54 rhomboid domain-containing protein</fullName>
    </recommendedName>
</protein>
<keyword evidence="3" id="KW-1133">Transmembrane helix</keyword>
<feature type="compositionally biased region" description="Low complexity" evidence="5">
    <location>
        <begin position="276"/>
        <end position="288"/>
    </location>
</feature>
<reference evidence="7" key="1">
    <citation type="submission" date="2021-05" db="EMBL/GenBank/DDBJ databases">
        <title>The genome of the haptophyte Pavlova lutheri (Diacronema luteri, Pavlovales) - a model for lipid biosynthesis in eukaryotic algae.</title>
        <authorList>
            <person name="Hulatt C.J."/>
            <person name="Posewitz M.C."/>
        </authorList>
    </citation>
    <scope>NUCLEOTIDE SEQUENCE</scope>
    <source>
        <strain evidence="7">NIVA-4/92</strain>
    </source>
</reference>
<accession>A0A8J5XQ94</accession>
<dbReference type="GO" id="GO:0004252">
    <property type="term" value="F:serine-type endopeptidase activity"/>
    <property type="evidence" value="ECO:0007669"/>
    <property type="project" value="InterPro"/>
</dbReference>
<evidence type="ECO:0000313" key="7">
    <source>
        <dbReference type="EMBL" id="KAG8463480.1"/>
    </source>
</evidence>
<evidence type="ECO:0000256" key="3">
    <source>
        <dbReference type="ARBA" id="ARBA00022989"/>
    </source>
</evidence>
<dbReference type="PANTHER" id="PTHR43731:SF26">
    <property type="entry name" value="RHOMBOID-LIKE PROTEIN 10, CHLOROPLASTIC"/>
    <property type="match status" value="1"/>
</dbReference>
<dbReference type="OrthoDB" id="418595at2759"/>
<dbReference type="Gene3D" id="1.20.1540.10">
    <property type="entry name" value="Rhomboid-like"/>
    <property type="match status" value="1"/>
</dbReference>
<dbReference type="Proteomes" id="UP000751190">
    <property type="component" value="Unassembled WGS sequence"/>
</dbReference>
<evidence type="ECO:0000259" key="6">
    <source>
        <dbReference type="Pfam" id="PF01694"/>
    </source>
</evidence>
<feature type="region of interest" description="Disordered" evidence="5">
    <location>
        <begin position="276"/>
        <end position="309"/>
    </location>
</feature>
<sequence>MDEAFGRWVRRASKRTRASEVEFRRRAGTHTFVTAWAAAHRWLAHARTGVALTAAAIGAWRARSDARVLGALGARRGALRSAGRAMARLRARTRAFSIANRLARSRAGLSCAGALVAAARSTAAALALAALAARSRAFALRRAMVRFALALLARADRRRRAVRASAVCRAGRAAAARARALRRWMAAAALGSRASRRARARALGSMRTALAHWLATLCAARALDVLARLRTAALRRATRRWWRAWRLGRRRELVTLLYEPLLDARRRAAQGARAAAAATSGAPAPVRASRAAQPLAEPTGHSGAHAGRSSPAAFHAARLAIAAEAGRSDLAAPAAPTAAMPRIPAVNCAHIVTGLFAPDAPGASATAGAADARADDARAPANARPAWLRRAVALAAPVSPRNSGGSVLGFRPLGGSQAPWHDGPLDAGIAEPRAAPPPPWLPARWTPERQPRPTPDWASGASTDLPSVPTRSALLSARLSARFLLLACCAAAPPRARGASAALSLPRLDRHELPPLATVISCDGRRGRGRERGRGASFTLLRRDDRPYRMQRGAPCTQLLLVANVATYALQLLTMGRLTAAGCKPARAFRLQDWPRLFTPVFLHGSIPHLLVNSYSLNDLGTVVERSFGTNRFALTYALAGVAGNAASFALNAGVTSVGASGAICGLVGAYAAYLAANRNVLGQGSGQELESLGIMIGLNLAFGFVSPGIDNCGHIGGLLGGAATGWLLGPRLFVAWSPLNPLQPIVMVDRSPWPALTRALDRVRGRR</sequence>
<evidence type="ECO:0000256" key="4">
    <source>
        <dbReference type="ARBA" id="ARBA00023136"/>
    </source>
</evidence>
<comment type="caution">
    <text evidence="7">The sequence shown here is derived from an EMBL/GenBank/DDBJ whole genome shotgun (WGS) entry which is preliminary data.</text>
</comment>
<keyword evidence="4" id="KW-0472">Membrane</keyword>
<keyword evidence="2" id="KW-0812">Transmembrane</keyword>
<dbReference type="InterPro" id="IPR035952">
    <property type="entry name" value="Rhomboid-like_sf"/>
</dbReference>
<dbReference type="EMBL" id="JAGTXO010000016">
    <property type="protein sequence ID" value="KAG8463480.1"/>
    <property type="molecule type" value="Genomic_DNA"/>
</dbReference>
<dbReference type="InterPro" id="IPR050925">
    <property type="entry name" value="Rhomboid_protease_S54"/>
</dbReference>
<dbReference type="AlphaFoldDB" id="A0A8J5XQ94"/>
<comment type="subcellular location">
    <subcellularLocation>
        <location evidence="1">Membrane</location>
        <topology evidence="1">Multi-pass membrane protein</topology>
    </subcellularLocation>
</comment>